<gene>
    <name evidence="9" type="ORF">RGB73_20170</name>
</gene>
<evidence type="ECO:0000256" key="8">
    <source>
        <dbReference type="RuleBase" id="RU364100"/>
    </source>
</evidence>
<keyword evidence="5" id="KW-0190">Covalent protein-DNA linkage</keyword>
<evidence type="ECO:0000256" key="7">
    <source>
        <dbReference type="ARBA" id="ARBA00023239"/>
    </source>
</evidence>
<dbReference type="RefSeq" id="WP_310764535.1">
    <property type="nucleotide sequence ID" value="NZ_CP134050.1"/>
</dbReference>
<accession>A0ABY9SZK4</accession>
<dbReference type="SUPFAM" id="SSF143081">
    <property type="entry name" value="BB1717-like"/>
    <property type="match status" value="1"/>
</dbReference>
<keyword evidence="7" id="KW-0456">Lyase</keyword>
<proteinExistence type="inferred from homology"/>
<dbReference type="EMBL" id="CP134050">
    <property type="protein sequence ID" value="WNC13022.1"/>
    <property type="molecule type" value="Genomic_DNA"/>
</dbReference>
<dbReference type="Gene3D" id="3.90.1680.10">
    <property type="entry name" value="SOS response associated peptidase-like"/>
    <property type="match status" value="1"/>
</dbReference>
<keyword evidence="3" id="KW-0227">DNA damage</keyword>
<evidence type="ECO:0000256" key="6">
    <source>
        <dbReference type="ARBA" id="ARBA00023125"/>
    </source>
</evidence>
<evidence type="ECO:0000313" key="10">
    <source>
        <dbReference type="Proteomes" id="UP001256827"/>
    </source>
</evidence>
<evidence type="ECO:0000256" key="2">
    <source>
        <dbReference type="ARBA" id="ARBA00022670"/>
    </source>
</evidence>
<keyword evidence="10" id="KW-1185">Reference proteome</keyword>
<dbReference type="InterPro" id="IPR003738">
    <property type="entry name" value="SRAP"/>
</dbReference>
<dbReference type="Pfam" id="PF02586">
    <property type="entry name" value="SRAP"/>
    <property type="match status" value="1"/>
</dbReference>
<evidence type="ECO:0000256" key="1">
    <source>
        <dbReference type="ARBA" id="ARBA00008136"/>
    </source>
</evidence>
<keyword evidence="2 8" id="KW-0645">Protease</keyword>
<keyword evidence="6" id="KW-0238">DNA-binding</keyword>
<dbReference type="Proteomes" id="UP001256827">
    <property type="component" value="Chromosome"/>
</dbReference>
<reference evidence="9 10" key="1">
    <citation type="submission" date="2023-09" db="EMBL/GenBank/DDBJ databases">
        <title>Complete Genome and Methylome dissection of Bacillus brevis NEB573 original source of BbsI restriction endonuclease.</title>
        <authorList>
            <person name="Fomenkov A."/>
            <person name="Roberts R.D."/>
        </authorList>
    </citation>
    <scope>NUCLEOTIDE SEQUENCE [LARGE SCALE GENOMIC DNA]</scope>
    <source>
        <strain evidence="9 10">NEB573</strain>
    </source>
</reference>
<protein>
    <recommendedName>
        <fullName evidence="8">Abasic site processing protein</fullName>
        <ecNumber evidence="8">3.4.-.-</ecNumber>
    </recommendedName>
</protein>
<comment type="similarity">
    <text evidence="1 8">Belongs to the SOS response-associated peptidase family.</text>
</comment>
<evidence type="ECO:0000256" key="4">
    <source>
        <dbReference type="ARBA" id="ARBA00022801"/>
    </source>
</evidence>
<evidence type="ECO:0000313" key="9">
    <source>
        <dbReference type="EMBL" id="WNC13022.1"/>
    </source>
</evidence>
<dbReference type="EC" id="3.4.-.-" evidence="8"/>
<name>A0ABY9SZK4_BREBE</name>
<evidence type="ECO:0000256" key="3">
    <source>
        <dbReference type="ARBA" id="ARBA00022763"/>
    </source>
</evidence>
<evidence type="ECO:0000256" key="5">
    <source>
        <dbReference type="ARBA" id="ARBA00023124"/>
    </source>
</evidence>
<dbReference type="PANTHER" id="PTHR13604">
    <property type="entry name" value="DC12-RELATED"/>
    <property type="match status" value="1"/>
</dbReference>
<dbReference type="PANTHER" id="PTHR13604:SF0">
    <property type="entry name" value="ABASIC SITE PROCESSING PROTEIN HMCES"/>
    <property type="match status" value="1"/>
</dbReference>
<sequence>MLTFNINDRMPVILRREDEDLWLDREKFDPDLLQLLLVPFDPGQMRVYPVSTIVGNPKNDFPECIEEIAWQ</sequence>
<dbReference type="InterPro" id="IPR036590">
    <property type="entry name" value="SRAP-like"/>
</dbReference>
<keyword evidence="4 8" id="KW-0378">Hydrolase</keyword>
<organism evidence="9 10">
    <name type="scientific">Brevibacillus brevis</name>
    <name type="common">Bacillus brevis</name>
    <dbReference type="NCBI Taxonomy" id="1393"/>
    <lineage>
        <taxon>Bacteria</taxon>
        <taxon>Bacillati</taxon>
        <taxon>Bacillota</taxon>
        <taxon>Bacilli</taxon>
        <taxon>Bacillales</taxon>
        <taxon>Paenibacillaceae</taxon>
        <taxon>Brevibacillus</taxon>
    </lineage>
</organism>